<evidence type="ECO:0000256" key="3">
    <source>
        <dbReference type="ARBA" id="ARBA00007747"/>
    </source>
</evidence>
<dbReference type="Pfam" id="PF00076">
    <property type="entry name" value="RRM_1"/>
    <property type="match status" value="2"/>
</dbReference>
<sequence length="534" mass="61168">MENDGSKQAPANPLDENYSFDGNTYTYTDKISNIVYIWDLEKNSWVDKSQLVNTNPLEESIKQDGGHSSVDKSQSETTNSASEPKTPVDNNVSVEKSKLEIPNLVTKSLKKATKSKKSDDEEEDSDEEPEKPEPMKQDMSKGVYGFEDDTYTYTDATDGTKYFWDKQKSAWFPKIDDDFIAYYQMSYGFNQPEDKKDDKPLAQPPQILPDTVSKKSEEPEPTLKRKAPEEPPKWFELDDKHNTKVYVTNLPLDITETEFVDIMQKCGLVMKDVDTGKMKIKLYSDPETKQLKGDALCTYIKKESVDLALNLLDGYDVRGHQIKIEKAQFTMKGQSYDPNLKPKKKRRKDKEKIKKMQEKLFAWQPDKLRGERPKNERVVVLKNLFDPKLFDQNLSLILEYRQDLQEECAKCGALKKVVVYDKHPDGVAQIWFKDAEAADACVQLLNNRWFSQRKITAETWDGKTRYKIQETPEEEEARLKKWEEFLNTNKDADNATIEDKNNEDADAGMNDDSASDGTRSSAGSGDDTDEEGNG</sequence>
<keyword evidence="15" id="KW-0010">Activator</keyword>
<keyword evidence="26" id="KW-1185">Reference proteome</keyword>
<feature type="region of interest" description="Disordered" evidence="23">
    <location>
        <begin position="490"/>
        <end position="534"/>
    </location>
</feature>
<dbReference type="GO" id="GO:0005694">
    <property type="term" value="C:chromosome"/>
    <property type="evidence" value="ECO:0007669"/>
    <property type="project" value="UniProtKB-SubCell"/>
</dbReference>
<keyword evidence="4" id="KW-0158">Chromosome</keyword>
<evidence type="ECO:0000256" key="18">
    <source>
        <dbReference type="ARBA" id="ARBA00023204"/>
    </source>
</evidence>
<evidence type="ECO:0000256" key="19">
    <source>
        <dbReference type="ARBA" id="ARBA00023242"/>
    </source>
</evidence>
<keyword evidence="14" id="KW-0805">Transcription regulation</keyword>
<evidence type="ECO:0000256" key="12">
    <source>
        <dbReference type="ARBA" id="ARBA00022884"/>
    </source>
</evidence>
<dbReference type="InterPro" id="IPR000504">
    <property type="entry name" value="RRM_dom"/>
</dbReference>
<keyword evidence="11" id="KW-0832">Ubl conjugation</keyword>
<accession>A0AAN9TWB5</accession>
<evidence type="ECO:0000256" key="11">
    <source>
        <dbReference type="ARBA" id="ARBA00022843"/>
    </source>
</evidence>
<evidence type="ECO:0000256" key="15">
    <source>
        <dbReference type="ARBA" id="ARBA00023159"/>
    </source>
</evidence>
<keyword evidence="5" id="KW-1017">Isopeptide bond</keyword>
<proteinExistence type="inferred from homology"/>
<keyword evidence="6" id="KW-0597">Phosphoprotein</keyword>
<keyword evidence="12 22" id="KW-0694">RNA-binding</keyword>
<evidence type="ECO:0000256" key="20">
    <source>
        <dbReference type="ARBA" id="ARBA00062124"/>
    </source>
</evidence>
<dbReference type="InterPro" id="IPR034392">
    <property type="entry name" value="TatSF1-like_RRM1"/>
</dbReference>
<dbReference type="CDD" id="cd12282">
    <property type="entry name" value="RRM2_TatSF1_like"/>
    <property type="match status" value="1"/>
</dbReference>
<keyword evidence="13" id="KW-0007">Acetylation</keyword>
<dbReference type="Proteomes" id="UP001367676">
    <property type="component" value="Unassembled WGS sequence"/>
</dbReference>
<evidence type="ECO:0000256" key="9">
    <source>
        <dbReference type="ARBA" id="ARBA00022737"/>
    </source>
</evidence>
<feature type="compositionally biased region" description="Basic and acidic residues" evidence="23">
    <location>
        <begin position="59"/>
        <end position="74"/>
    </location>
</feature>
<evidence type="ECO:0000256" key="8">
    <source>
        <dbReference type="ARBA" id="ARBA00022728"/>
    </source>
</evidence>
<feature type="domain" description="RRM" evidence="24">
    <location>
        <begin position="243"/>
        <end position="329"/>
    </location>
</feature>
<evidence type="ECO:0000256" key="7">
    <source>
        <dbReference type="ARBA" id="ARBA00022664"/>
    </source>
</evidence>
<dbReference type="PROSITE" id="PS50102">
    <property type="entry name" value="RRM"/>
    <property type="match status" value="1"/>
</dbReference>
<evidence type="ECO:0000313" key="25">
    <source>
        <dbReference type="EMBL" id="KAK7590256.1"/>
    </source>
</evidence>
<dbReference type="GO" id="GO:0005684">
    <property type="term" value="C:U2-type spliceosomal complex"/>
    <property type="evidence" value="ECO:0007669"/>
    <property type="project" value="TreeGrafter"/>
</dbReference>
<dbReference type="Gene3D" id="3.30.70.330">
    <property type="match status" value="2"/>
</dbReference>
<comment type="subcellular location">
    <subcellularLocation>
        <location evidence="2">Chromosome</location>
    </subcellularLocation>
    <subcellularLocation>
        <location evidence="1">Nucleus</location>
    </subcellularLocation>
</comment>
<keyword evidence="18" id="KW-0234">DNA repair</keyword>
<dbReference type="EMBL" id="JBBCAQ010000022">
    <property type="protein sequence ID" value="KAK7590256.1"/>
    <property type="molecule type" value="Genomic_DNA"/>
</dbReference>
<feature type="region of interest" description="Disordered" evidence="23">
    <location>
        <begin position="58"/>
        <end position="142"/>
    </location>
</feature>
<keyword evidence="9" id="KW-0677">Repeat</keyword>
<evidence type="ECO:0000256" key="22">
    <source>
        <dbReference type="PROSITE-ProRule" id="PRU00176"/>
    </source>
</evidence>
<keyword evidence="16" id="KW-0804">Transcription</keyword>
<feature type="region of interest" description="Disordered" evidence="23">
    <location>
        <begin position="193"/>
        <end position="234"/>
    </location>
</feature>
<evidence type="ECO:0000256" key="4">
    <source>
        <dbReference type="ARBA" id="ARBA00022454"/>
    </source>
</evidence>
<organism evidence="25 26">
    <name type="scientific">Parthenolecanium corni</name>
    <dbReference type="NCBI Taxonomy" id="536013"/>
    <lineage>
        <taxon>Eukaryota</taxon>
        <taxon>Metazoa</taxon>
        <taxon>Ecdysozoa</taxon>
        <taxon>Arthropoda</taxon>
        <taxon>Hexapoda</taxon>
        <taxon>Insecta</taxon>
        <taxon>Pterygota</taxon>
        <taxon>Neoptera</taxon>
        <taxon>Paraneoptera</taxon>
        <taxon>Hemiptera</taxon>
        <taxon>Sternorrhyncha</taxon>
        <taxon>Coccoidea</taxon>
        <taxon>Coccidae</taxon>
        <taxon>Parthenolecanium</taxon>
    </lineage>
</organism>
<dbReference type="GO" id="GO:0003723">
    <property type="term" value="F:RNA binding"/>
    <property type="evidence" value="ECO:0007669"/>
    <property type="project" value="UniProtKB-UniRule"/>
</dbReference>
<dbReference type="SUPFAM" id="SSF54928">
    <property type="entry name" value="RNA-binding domain, RBD"/>
    <property type="match status" value="1"/>
</dbReference>
<evidence type="ECO:0000256" key="16">
    <source>
        <dbReference type="ARBA" id="ARBA00023163"/>
    </source>
</evidence>
<reference evidence="25 26" key="1">
    <citation type="submission" date="2024-03" db="EMBL/GenBank/DDBJ databases">
        <title>Adaptation during the transition from Ophiocordyceps entomopathogen to insect associate is accompanied by gene loss and intensified selection.</title>
        <authorList>
            <person name="Ward C.M."/>
            <person name="Onetto C.A."/>
            <person name="Borneman A.R."/>
        </authorList>
    </citation>
    <scope>NUCLEOTIDE SEQUENCE [LARGE SCALE GENOMIC DNA]</scope>
    <source>
        <strain evidence="25">AWRI1</strain>
        <tissue evidence="25">Single Adult Female</tissue>
    </source>
</reference>
<name>A0AAN9TWB5_9HEMI</name>
<evidence type="ECO:0000313" key="26">
    <source>
        <dbReference type="Proteomes" id="UP001367676"/>
    </source>
</evidence>
<dbReference type="InterPro" id="IPR034393">
    <property type="entry name" value="TatSF1-like"/>
</dbReference>
<comment type="subunit">
    <text evidence="20">Component of the 17S U2 SnRNP complex, a ribonucleoprotein complex that contains small nuclear RNA (snRNA) U2 and a number of specific proteins. Within the 17S U2 SnRNP complex, interacts (via UHM region) directly with SF3B1. Component of a complex which is at least composed of HTATSF1/Tat-SF1, the P-TEFb complex components CDK9 and CCNT1, RNA polymerase II, SUPT5H, and NCL/nucleolin. Interacts with GTF2F2/RAP30 and POLR2A. Interacts with TCERG1/CA150. Interacts with (poly-ADP-ribosylated) RPA1; promoting HTATSF1 recruitment to DNA damage sites. Interacts (when phosphorylated) with TOPBP1; promoting recruitment of TOPBP1 to DNA damage sites during S-phase.</text>
</comment>
<evidence type="ECO:0000259" key="24">
    <source>
        <dbReference type="PROSITE" id="PS50102"/>
    </source>
</evidence>
<feature type="compositionally biased region" description="Polar residues" evidence="23">
    <location>
        <begin position="75"/>
        <end position="94"/>
    </location>
</feature>
<feature type="compositionally biased region" description="Acidic residues" evidence="23">
    <location>
        <begin position="120"/>
        <end position="130"/>
    </location>
</feature>
<keyword evidence="19" id="KW-0539">Nucleus</keyword>
<dbReference type="SMART" id="SM00360">
    <property type="entry name" value="RRM"/>
    <property type="match status" value="2"/>
</dbReference>
<evidence type="ECO:0000256" key="17">
    <source>
        <dbReference type="ARBA" id="ARBA00023187"/>
    </source>
</evidence>
<dbReference type="PANTHER" id="PTHR15608">
    <property type="entry name" value="SPLICING FACTOR U2AF-ASSOCIATED PROTEIN 2"/>
    <property type="match status" value="1"/>
</dbReference>
<evidence type="ECO:0000256" key="2">
    <source>
        <dbReference type="ARBA" id="ARBA00004286"/>
    </source>
</evidence>
<dbReference type="PANTHER" id="PTHR15608:SF0">
    <property type="entry name" value="HIV TAT-SPECIFIC FACTOR 1"/>
    <property type="match status" value="1"/>
</dbReference>
<feature type="compositionally biased region" description="Basic and acidic residues" evidence="23">
    <location>
        <begin position="212"/>
        <end position="234"/>
    </location>
</feature>
<evidence type="ECO:0000256" key="5">
    <source>
        <dbReference type="ARBA" id="ARBA00022499"/>
    </source>
</evidence>
<keyword evidence="7" id="KW-0507">mRNA processing</keyword>
<dbReference type="GO" id="GO:0006281">
    <property type="term" value="P:DNA repair"/>
    <property type="evidence" value="ECO:0007669"/>
    <property type="project" value="UniProtKB-KW"/>
</dbReference>
<dbReference type="FunFam" id="3.30.70.330:FF:000105">
    <property type="entry name" value="HIV Tat-specific factor 1 homolog"/>
    <property type="match status" value="1"/>
</dbReference>
<dbReference type="GO" id="GO:0000398">
    <property type="term" value="P:mRNA splicing, via spliceosome"/>
    <property type="evidence" value="ECO:0007669"/>
    <property type="project" value="InterPro"/>
</dbReference>
<dbReference type="InterPro" id="IPR012677">
    <property type="entry name" value="Nucleotide-bd_a/b_plait_sf"/>
</dbReference>
<keyword evidence="8" id="KW-0747">Spliceosome</keyword>
<dbReference type="CDD" id="cd12281">
    <property type="entry name" value="RRM1_TatSF1_like"/>
    <property type="match status" value="1"/>
</dbReference>
<protein>
    <recommendedName>
        <fullName evidence="21">17S U2 SnRNP complex component HTATSF1</fullName>
    </recommendedName>
</protein>
<dbReference type="InterPro" id="IPR035979">
    <property type="entry name" value="RBD_domain_sf"/>
</dbReference>
<comment type="caution">
    <text evidence="25">The sequence shown here is derived from an EMBL/GenBank/DDBJ whole genome shotgun (WGS) entry which is preliminary data.</text>
</comment>
<keyword evidence="10" id="KW-0227">DNA damage</keyword>
<feature type="compositionally biased region" description="Basic and acidic residues" evidence="23">
    <location>
        <begin position="490"/>
        <end position="503"/>
    </location>
</feature>
<dbReference type="FunFam" id="3.30.70.330:FF:000202">
    <property type="entry name" value="HIV Tat-specific factor 1"/>
    <property type="match status" value="1"/>
</dbReference>
<dbReference type="AlphaFoldDB" id="A0AAN9TWB5"/>
<evidence type="ECO:0000256" key="1">
    <source>
        <dbReference type="ARBA" id="ARBA00004123"/>
    </source>
</evidence>
<evidence type="ECO:0000256" key="14">
    <source>
        <dbReference type="ARBA" id="ARBA00023015"/>
    </source>
</evidence>
<comment type="similarity">
    <text evidence="3">Belongs to the HTATSF1 family.</text>
</comment>
<dbReference type="GO" id="GO:0005686">
    <property type="term" value="C:U2 snRNP"/>
    <property type="evidence" value="ECO:0007669"/>
    <property type="project" value="TreeGrafter"/>
</dbReference>
<evidence type="ECO:0000256" key="6">
    <source>
        <dbReference type="ARBA" id="ARBA00022553"/>
    </source>
</evidence>
<evidence type="ECO:0000256" key="13">
    <source>
        <dbReference type="ARBA" id="ARBA00022990"/>
    </source>
</evidence>
<keyword evidence="17" id="KW-0508">mRNA splicing</keyword>
<feature type="region of interest" description="Disordered" evidence="23">
    <location>
        <begin position="1"/>
        <end position="21"/>
    </location>
</feature>
<evidence type="ECO:0000256" key="21">
    <source>
        <dbReference type="ARBA" id="ARBA00073773"/>
    </source>
</evidence>
<evidence type="ECO:0000256" key="23">
    <source>
        <dbReference type="SAM" id="MobiDB-lite"/>
    </source>
</evidence>
<evidence type="ECO:0000256" key="10">
    <source>
        <dbReference type="ARBA" id="ARBA00022763"/>
    </source>
</evidence>
<gene>
    <name evidence="25" type="ORF">V9T40_001869</name>
</gene>